<proteinExistence type="inferred from homology"/>
<evidence type="ECO:0000256" key="5">
    <source>
        <dbReference type="ARBA" id="ARBA00022679"/>
    </source>
</evidence>
<evidence type="ECO:0000256" key="2">
    <source>
        <dbReference type="ARBA" id="ARBA00005011"/>
    </source>
</evidence>
<organism evidence="11 12">
    <name type="scientific">Fredinandcohnia quinoae</name>
    <dbReference type="NCBI Taxonomy" id="2918902"/>
    <lineage>
        <taxon>Bacteria</taxon>
        <taxon>Bacillati</taxon>
        <taxon>Bacillota</taxon>
        <taxon>Bacilli</taxon>
        <taxon>Bacillales</taxon>
        <taxon>Bacillaceae</taxon>
        <taxon>Fredinandcohnia</taxon>
    </lineage>
</organism>
<protein>
    <recommendedName>
        <fullName evidence="9">Histidinol-phosphate aminotransferase</fullName>
        <ecNumber evidence="9">2.6.1.9</ecNumber>
    </recommendedName>
    <alternativeName>
        <fullName evidence="9">Imidazole acetol-phosphate transaminase</fullName>
    </alternativeName>
</protein>
<keyword evidence="5 9" id="KW-0808">Transferase</keyword>
<evidence type="ECO:0000256" key="8">
    <source>
        <dbReference type="ARBA" id="ARBA00047481"/>
    </source>
</evidence>
<evidence type="ECO:0000256" key="1">
    <source>
        <dbReference type="ARBA" id="ARBA00001933"/>
    </source>
</evidence>
<dbReference type="PANTHER" id="PTHR43643:SF3">
    <property type="entry name" value="HISTIDINOL-PHOSPHATE AMINOTRANSFERASE"/>
    <property type="match status" value="1"/>
</dbReference>
<keyword evidence="9" id="KW-0028">Amino-acid biosynthesis</keyword>
<evidence type="ECO:0000313" key="12">
    <source>
        <dbReference type="Proteomes" id="UP001431131"/>
    </source>
</evidence>
<evidence type="ECO:0000259" key="10">
    <source>
        <dbReference type="Pfam" id="PF00155"/>
    </source>
</evidence>
<comment type="catalytic activity">
    <reaction evidence="8 9">
        <text>L-histidinol phosphate + 2-oxoglutarate = 3-(imidazol-4-yl)-2-oxopropyl phosphate + L-glutamate</text>
        <dbReference type="Rhea" id="RHEA:23744"/>
        <dbReference type="ChEBI" id="CHEBI:16810"/>
        <dbReference type="ChEBI" id="CHEBI:29985"/>
        <dbReference type="ChEBI" id="CHEBI:57766"/>
        <dbReference type="ChEBI" id="CHEBI:57980"/>
        <dbReference type="EC" id="2.6.1.9"/>
    </reaction>
</comment>
<evidence type="ECO:0000256" key="9">
    <source>
        <dbReference type="HAMAP-Rule" id="MF_01023"/>
    </source>
</evidence>
<dbReference type="EC" id="2.6.1.9" evidence="9"/>
<feature type="modified residue" description="N6-(pyridoxal phosphate)lysine" evidence="9">
    <location>
        <position position="222"/>
    </location>
</feature>
<dbReference type="NCBIfam" id="TIGR01141">
    <property type="entry name" value="hisC"/>
    <property type="match status" value="1"/>
</dbReference>
<dbReference type="GO" id="GO:0000105">
    <property type="term" value="P:L-histidine biosynthetic process"/>
    <property type="evidence" value="ECO:0007669"/>
    <property type="project" value="UniProtKB-UniRule"/>
</dbReference>
<keyword evidence="4 9" id="KW-0032">Aminotransferase</keyword>
<accession>A0AAW5E0D6</accession>
<dbReference type="EMBL" id="JAKTTI010000005">
    <property type="protein sequence ID" value="MCH1624740.1"/>
    <property type="molecule type" value="Genomic_DNA"/>
</dbReference>
<dbReference type="AlphaFoldDB" id="A0AAW5E0D6"/>
<comment type="subunit">
    <text evidence="3 9">Homodimer.</text>
</comment>
<dbReference type="InterPro" id="IPR015424">
    <property type="entry name" value="PyrdxlP-dep_Trfase"/>
</dbReference>
<dbReference type="InterPro" id="IPR004839">
    <property type="entry name" value="Aminotransferase_I/II_large"/>
</dbReference>
<dbReference type="SUPFAM" id="SSF53383">
    <property type="entry name" value="PLP-dependent transferases"/>
    <property type="match status" value="1"/>
</dbReference>
<reference evidence="11" key="1">
    <citation type="submission" date="2022-02" db="EMBL/GenBank/DDBJ databases">
        <title>Fredinandcohnia quinoae sp. nov. isolated from Chenopodium quinoa seeds.</title>
        <authorList>
            <person name="Saati-Santamaria Z."/>
            <person name="Flores-Felix J.D."/>
            <person name="Igual J.M."/>
            <person name="Velazquez E."/>
            <person name="Garcia-Fraile P."/>
            <person name="Martinez-Molina E."/>
        </authorList>
    </citation>
    <scope>NUCLEOTIDE SEQUENCE</scope>
    <source>
        <strain evidence="11">SECRCQ15</strain>
    </source>
</reference>
<keyword evidence="12" id="KW-1185">Reference proteome</keyword>
<dbReference type="HAMAP" id="MF_01023">
    <property type="entry name" value="HisC_aminotrans_2"/>
    <property type="match status" value="1"/>
</dbReference>
<dbReference type="Pfam" id="PF00155">
    <property type="entry name" value="Aminotran_1_2"/>
    <property type="match status" value="1"/>
</dbReference>
<keyword evidence="6 9" id="KW-0663">Pyridoxal phosphate</keyword>
<comment type="similarity">
    <text evidence="9">Belongs to the class-II pyridoxal-phosphate-dependent aminotransferase family. Histidinol-phosphate aminotransferase subfamily.</text>
</comment>
<evidence type="ECO:0000256" key="3">
    <source>
        <dbReference type="ARBA" id="ARBA00011738"/>
    </source>
</evidence>
<dbReference type="CDD" id="cd00609">
    <property type="entry name" value="AAT_like"/>
    <property type="match status" value="1"/>
</dbReference>
<sequence>MDVKEQLLDLKPYQPGKPIEEVKKEYGLSKIIKLASNENPYGCSEDVKAEIKKSIDSLALYPDGSSYDLRSVLAMHLGVDKHQLIFGNGSDEVISLIAKALLYPGKNTVMATPTFSQYKHNAIIEGAEIREITLINGHHDLEGMLKAIDENTQVVWVCSPNNPTGCYVGASSLTSFIDSVPKHVLVVVDEAYYEYVTEEDFPNSVQLLEKYPNVMILRTFSKAYGLASLRIGYGIGNSEFIKKIEPARGPFNTNRLAQIAAIAAIGDQKFISTCIEKNKKGLSQFYQFCEQFNLSYYQSQGNFILIDFKKEGNEVFQYLLERGIIVRSGNALGFPTSVRITVGSEEQNIEIINILTEMLKNEVVNI</sequence>
<dbReference type="Gene3D" id="3.90.1150.10">
    <property type="entry name" value="Aspartate Aminotransferase, domain 1"/>
    <property type="match status" value="1"/>
</dbReference>
<dbReference type="InterPro" id="IPR050106">
    <property type="entry name" value="HistidinolP_aminotransfase"/>
</dbReference>
<evidence type="ECO:0000256" key="7">
    <source>
        <dbReference type="ARBA" id="ARBA00023102"/>
    </source>
</evidence>
<dbReference type="GO" id="GO:0030170">
    <property type="term" value="F:pyridoxal phosphate binding"/>
    <property type="evidence" value="ECO:0007669"/>
    <property type="project" value="InterPro"/>
</dbReference>
<dbReference type="InterPro" id="IPR015422">
    <property type="entry name" value="PyrdxlP-dep_Trfase_small"/>
</dbReference>
<gene>
    <name evidence="9 11" type="primary">hisC</name>
    <name evidence="11" type="ORF">MJG50_05330</name>
</gene>
<dbReference type="GO" id="GO:0004400">
    <property type="term" value="F:histidinol-phosphate transaminase activity"/>
    <property type="evidence" value="ECO:0007669"/>
    <property type="project" value="UniProtKB-UniRule"/>
</dbReference>
<evidence type="ECO:0000256" key="6">
    <source>
        <dbReference type="ARBA" id="ARBA00022898"/>
    </source>
</evidence>
<dbReference type="Gene3D" id="3.40.640.10">
    <property type="entry name" value="Type I PLP-dependent aspartate aminotransferase-like (Major domain)"/>
    <property type="match status" value="1"/>
</dbReference>
<dbReference type="Proteomes" id="UP001431131">
    <property type="component" value="Unassembled WGS sequence"/>
</dbReference>
<keyword evidence="7 9" id="KW-0368">Histidine biosynthesis</keyword>
<feature type="domain" description="Aminotransferase class I/classII large" evidence="10">
    <location>
        <begin position="30"/>
        <end position="352"/>
    </location>
</feature>
<dbReference type="RefSeq" id="WP_240253400.1">
    <property type="nucleotide sequence ID" value="NZ_JAKTTI010000005.1"/>
</dbReference>
<comment type="caution">
    <text evidence="11">The sequence shown here is derived from an EMBL/GenBank/DDBJ whole genome shotgun (WGS) entry which is preliminary data.</text>
</comment>
<dbReference type="InterPro" id="IPR005861">
    <property type="entry name" value="HisP_aminotrans"/>
</dbReference>
<dbReference type="PROSITE" id="PS00599">
    <property type="entry name" value="AA_TRANSFER_CLASS_2"/>
    <property type="match status" value="1"/>
</dbReference>
<name>A0AAW5E0D6_9BACI</name>
<dbReference type="PANTHER" id="PTHR43643">
    <property type="entry name" value="HISTIDINOL-PHOSPHATE AMINOTRANSFERASE 2"/>
    <property type="match status" value="1"/>
</dbReference>
<comment type="cofactor">
    <cofactor evidence="1 9">
        <name>pyridoxal 5'-phosphate</name>
        <dbReference type="ChEBI" id="CHEBI:597326"/>
    </cofactor>
</comment>
<dbReference type="InterPro" id="IPR015421">
    <property type="entry name" value="PyrdxlP-dep_Trfase_major"/>
</dbReference>
<evidence type="ECO:0000313" key="11">
    <source>
        <dbReference type="EMBL" id="MCH1624740.1"/>
    </source>
</evidence>
<evidence type="ECO:0000256" key="4">
    <source>
        <dbReference type="ARBA" id="ARBA00022576"/>
    </source>
</evidence>
<comment type="pathway">
    <text evidence="2 9">Amino-acid biosynthesis; L-histidine biosynthesis; L-histidine from 5-phospho-alpha-D-ribose 1-diphosphate: step 7/9.</text>
</comment>
<dbReference type="InterPro" id="IPR001917">
    <property type="entry name" value="Aminotrans_II_pyridoxalP_BS"/>
</dbReference>